<feature type="domain" description="Sugar 3,4-ketoisomerase QdtA cupin" evidence="1">
    <location>
        <begin position="6"/>
        <end position="133"/>
    </location>
</feature>
<dbReference type="EMBL" id="FUFA01000005">
    <property type="protein sequence ID" value="SPM37087.1"/>
    <property type="molecule type" value="Genomic_DNA"/>
</dbReference>
<evidence type="ECO:0000313" key="2">
    <source>
        <dbReference type="EMBL" id="SPM37087.1"/>
    </source>
</evidence>
<keyword evidence="2" id="KW-0413">Isomerase</keyword>
<sequence>VISINDCRLIDLPKIHDPRGNLTFIESGKHVPFDIARAFWIYDVPGGSVRGGHAYRTGQELILALSGSFEVMLDDGSHHVHYTLNRSYHALLVPNFIWREMINFSTNSVALVLASNPFERDDYIRDYADFIRLRSAV</sequence>
<dbReference type="SUPFAM" id="SSF51182">
    <property type="entry name" value="RmlC-like cupins"/>
    <property type="match status" value="1"/>
</dbReference>
<accession>A0A2U3P022</accession>
<reference evidence="2 3" key="1">
    <citation type="submission" date="2017-01" db="EMBL/GenBank/DDBJ databases">
        <authorList>
            <consortium name="Urmite Genomes"/>
        </authorList>
    </citation>
    <scope>NUCLEOTIDE SEQUENCE [LARGE SCALE GENOMIC DNA]</scope>
    <source>
        <strain evidence="2 3">AB57</strain>
    </source>
</reference>
<dbReference type="AlphaFoldDB" id="A0A2U3P022"/>
<dbReference type="STRING" id="1841860.GCA_900157375_04933"/>
<dbReference type="InterPro" id="IPR008894">
    <property type="entry name" value="QdtA_cupin_dom"/>
</dbReference>
<dbReference type="Pfam" id="PF05523">
    <property type="entry name" value="FdtA"/>
    <property type="match status" value="1"/>
</dbReference>
<evidence type="ECO:0000313" key="3">
    <source>
        <dbReference type="Proteomes" id="UP000240988"/>
    </source>
</evidence>
<gene>
    <name evidence="2" type="ORF">MRAB57_4930</name>
</gene>
<dbReference type="InterPro" id="IPR011051">
    <property type="entry name" value="RmlC_Cupin_sf"/>
</dbReference>
<organism evidence="2 3">
    <name type="scientific">Mycobacterium rhizamassiliense</name>
    <dbReference type="NCBI Taxonomy" id="1841860"/>
    <lineage>
        <taxon>Bacteria</taxon>
        <taxon>Bacillati</taxon>
        <taxon>Actinomycetota</taxon>
        <taxon>Actinomycetes</taxon>
        <taxon>Mycobacteriales</taxon>
        <taxon>Mycobacteriaceae</taxon>
        <taxon>Mycobacterium</taxon>
    </lineage>
</organism>
<dbReference type="Gene3D" id="2.60.120.10">
    <property type="entry name" value="Jelly Rolls"/>
    <property type="match status" value="1"/>
</dbReference>
<evidence type="ECO:0000259" key="1">
    <source>
        <dbReference type="Pfam" id="PF05523"/>
    </source>
</evidence>
<protein>
    <submittedName>
        <fullName evidence="2">Mannose-6-phosphate isomerase, cupin superfamily</fullName>
    </submittedName>
</protein>
<name>A0A2U3P022_9MYCO</name>
<proteinExistence type="predicted"/>
<dbReference type="InterPro" id="IPR014710">
    <property type="entry name" value="RmlC-like_jellyroll"/>
</dbReference>
<dbReference type="CDD" id="cd20292">
    <property type="entry name" value="cupin_QdtA-like"/>
    <property type="match status" value="1"/>
</dbReference>
<dbReference type="Proteomes" id="UP000240988">
    <property type="component" value="Unassembled WGS sequence"/>
</dbReference>
<keyword evidence="3" id="KW-1185">Reference proteome</keyword>
<dbReference type="GO" id="GO:0016853">
    <property type="term" value="F:isomerase activity"/>
    <property type="evidence" value="ECO:0007669"/>
    <property type="project" value="UniProtKB-KW"/>
</dbReference>
<feature type="non-terminal residue" evidence="2">
    <location>
        <position position="1"/>
    </location>
</feature>